<comment type="caution">
    <text evidence="7">The sequence shown here is derived from an EMBL/GenBank/DDBJ whole genome shotgun (WGS) entry which is preliminary data.</text>
</comment>
<evidence type="ECO:0000313" key="8">
    <source>
        <dbReference type="Proteomes" id="UP001519272"/>
    </source>
</evidence>
<evidence type="ECO:0000256" key="3">
    <source>
        <dbReference type="ARBA" id="ARBA00022603"/>
    </source>
</evidence>
<organism evidence="7 8">
    <name type="scientific">Paenibacillus turicensis</name>
    <dbReference type="NCBI Taxonomy" id="160487"/>
    <lineage>
        <taxon>Bacteria</taxon>
        <taxon>Bacillati</taxon>
        <taxon>Bacillota</taxon>
        <taxon>Bacilli</taxon>
        <taxon>Bacillales</taxon>
        <taxon>Paenibacillaceae</taxon>
        <taxon>Paenibacillus</taxon>
    </lineage>
</organism>
<evidence type="ECO:0000259" key="6">
    <source>
        <dbReference type="PROSITE" id="PS50123"/>
    </source>
</evidence>
<dbReference type="Pfam" id="PF03705">
    <property type="entry name" value="CheR_N"/>
    <property type="match status" value="1"/>
</dbReference>
<keyword evidence="5" id="KW-0949">S-adenosyl-L-methionine</keyword>
<sequence length="270" mass="32117">MSMTAEEFSKLAQFIQATYGIYLRQEKKVMLKSRLDQLLARKHISSYSEYFDYVKNDQTGRAASVLVDKITTNHTYFMREVEHFHFLRDHVVPMLARSIKDRDLRIWSAGCSTGEEPYTLAMILLDHFALQRHSWDTKVLATDISSRVLQVAQQGRYQSEQLGKLPQHWKDNYFVKSDDDHYVVDKKLRAEVIFRKLNLMDDHFPFKRKFHIIFCRNVMIYFDHHTRQRLIQKFTNLLEPGGYLFIGFSETLDKRETSLKYIMPAVYRKV</sequence>
<dbReference type="GO" id="GO:0032259">
    <property type="term" value="P:methylation"/>
    <property type="evidence" value="ECO:0007669"/>
    <property type="project" value="UniProtKB-KW"/>
</dbReference>
<dbReference type="Proteomes" id="UP001519272">
    <property type="component" value="Unassembled WGS sequence"/>
</dbReference>
<dbReference type="Gene3D" id="3.40.50.150">
    <property type="entry name" value="Vaccinia Virus protein VP39"/>
    <property type="match status" value="1"/>
</dbReference>
<dbReference type="EMBL" id="JAGGKG010000002">
    <property type="protein sequence ID" value="MBP1904102.1"/>
    <property type="molecule type" value="Genomic_DNA"/>
</dbReference>
<dbReference type="PROSITE" id="PS50123">
    <property type="entry name" value="CHER"/>
    <property type="match status" value="1"/>
</dbReference>
<dbReference type="PRINTS" id="PR00996">
    <property type="entry name" value="CHERMTFRASE"/>
</dbReference>
<dbReference type="InterPro" id="IPR000780">
    <property type="entry name" value="CheR_MeTrfase"/>
</dbReference>
<dbReference type="InterPro" id="IPR022642">
    <property type="entry name" value="CheR_C"/>
</dbReference>
<dbReference type="SUPFAM" id="SSF53335">
    <property type="entry name" value="S-adenosyl-L-methionine-dependent methyltransferases"/>
    <property type="match status" value="1"/>
</dbReference>
<dbReference type="SMART" id="SM00138">
    <property type="entry name" value="MeTrc"/>
    <property type="match status" value="1"/>
</dbReference>
<dbReference type="InterPro" id="IPR036804">
    <property type="entry name" value="CheR_N_sf"/>
</dbReference>
<proteinExistence type="predicted"/>
<dbReference type="PIRSF" id="PIRSF000410">
    <property type="entry name" value="CheR"/>
    <property type="match status" value="1"/>
</dbReference>
<dbReference type="InterPro" id="IPR022641">
    <property type="entry name" value="CheR_N"/>
</dbReference>
<dbReference type="InterPro" id="IPR026024">
    <property type="entry name" value="Chemotaxis_MeTrfase_CheR"/>
</dbReference>
<reference evidence="7 8" key="1">
    <citation type="submission" date="2021-03" db="EMBL/GenBank/DDBJ databases">
        <title>Genomic Encyclopedia of Type Strains, Phase IV (KMG-IV): sequencing the most valuable type-strain genomes for metagenomic binning, comparative biology and taxonomic classification.</title>
        <authorList>
            <person name="Goeker M."/>
        </authorList>
    </citation>
    <scope>NUCLEOTIDE SEQUENCE [LARGE SCALE GENOMIC DNA]</scope>
    <source>
        <strain evidence="7 8">DSM 14349</strain>
    </source>
</reference>
<dbReference type="Gene3D" id="1.10.155.10">
    <property type="entry name" value="Chemotaxis receptor methyltransferase CheR, N-terminal domain"/>
    <property type="match status" value="1"/>
</dbReference>
<dbReference type="Pfam" id="PF01739">
    <property type="entry name" value="CheR"/>
    <property type="match status" value="1"/>
</dbReference>
<keyword evidence="4 7" id="KW-0808">Transferase</keyword>
<dbReference type="PANTHER" id="PTHR24422:SF26">
    <property type="entry name" value="CHEMOTAXIS PROTEIN METHYLTRANSFERASE"/>
    <property type="match status" value="1"/>
</dbReference>
<evidence type="ECO:0000256" key="4">
    <source>
        <dbReference type="ARBA" id="ARBA00022679"/>
    </source>
</evidence>
<dbReference type="CDD" id="cd02440">
    <property type="entry name" value="AdoMet_MTases"/>
    <property type="match status" value="1"/>
</dbReference>
<dbReference type="RefSeq" id="WP_210087776.1">
    <property type="nucleotide sequence ID" value="NZ_JAGGKG010000002.1"/>
</dbReference>
<keyword evidence="8" id="KW-1185">Reference proteome</keyword>
<keyword evidence="3 7" id="KW-0489">Methyltransferase</keyword>
<accession>A0ABS4FNE0</accession>
<evidence type="ECO:0000256" key="1">
    <source>
        <dbReference type="ARBA" id="ARBA00001541"/>
    </source>
</evidence>
<dbReference type="EC" id="2.1.1.80" evidence="2"/>
<dbReference type="InterPro" id="IPR050903">
    <property type="entry name" value="Bact_Chemotaxis_MeTrfase"/>
</dbReference>
<evidence type="ECO:0000256" key="5">
    <source>
        <dbReference type="ARBA" id="ARBA00022691"/>
    </source>
</evidence>
<dbReference type="InterPro" id="IPR029063">
    <property type="entry name" value="SAM-dependent_MTases_sf"/>
</dbReference>
<comment type="catalytic activity">
    <reaction evidence="1">
        <text>L-glutamyl-[protein] + S-adenosyl-L-methionine = [protein]-L-glutamate 5-O-methyl ester + S-adenosyl-L-homocysteine</text>
        <dbReference type="Rhea" id="RHEA:24452"/>
        <dbReference type="Rhea" id="RHEA-COMP:10208"/>
        <dbReference type="Rhea" id="RHEA-COMP:10311"/>
        <dbReference type="ChEBI" id="CHEBI:29973"/>
        <dbReference type="ChEBI" id="CHEBI:57856"/>
        <dbReference type="ChEBI" id="CHEBI:59789"/>
        <dbReference type="ChEBI" id="CHEBI:82795"/>
        <dbReference type="EC" id="2.1.1.80"/>
    </reaction>
</comment>
<evidence type="ECO:0000313" key="7">
    <source>
        <dbReference type="EMBL" id="MBP1904102.1"/>
    </source>
</evidence>
<dbReference type="PANTHER" id="PTHR24422">
    <property type="entry name" value="CHEMOTAXIS PROTEIN METHYLTRANSFERASE"/>
    <property type="match status" value="1"/>
</dbReference>
<protein>
    <recommendedName>
        <fullName evidence="2">protein-glutamate O-methyltransferase</fullName>
        <ecNumber evidence="2">2.1.1.80</ecNumber>
    </recommendedName>
</protein>
<dbReference type="GO" id="GO:0008983">
    <property type="term" value="F:protein-glutamate O-methyltransferase activity"/>
    <property type="evidence" value="ECO:0007669"/>
    <property type="project" value="UniProtKB-EC"/>
</dbReference>
<dbReference type="SUPFAM" id="SSF47757">
    <property type="entry name" value="Chemotaxis receptor methyltransferase CheR, N-terminal domain"/>
    <property type="match status" value="1"/>
</dbReference>
<feature type="domain" description="CheR-type methyltransferase" evidence="6">
    <location>
        <begin position="1"/>
        <end position="270"/>
    </location>
</feature>
<name>A0ABS4FNE0_9BACL</name>
<evidence type="ECO:0000256" key="2">
    <source>
        <dbReference type="ARBA" id="ARBA00012534"/>
    </source>
</evidence>
<gene>
    <name evidence="7" type="ORF">J2Z32_000719</name>
</gene>